<dbReference type="Gene3D" id="3.40.50.300">
    <property type="entry name" value="P-loop containing nucleotide triphosphate hydrolases"/>
    <property type="match status" value="1"/>
</dbReference>
<reference evidence="2 4" key="1">
    <citation type="submission" date="2014-08" db="EMBL/GenBank/DDBJ databases">
        <title>Complete genome sequence of Corynebacterium imitans DSM 44264, isolated from a five-month-old boy with suspected pharyngeal diphtheria.</title>
        <authorList>
            <person name="Mollmann S."/>
            <person name="Albersmeier A."/>
            <person name="Ruckert C."/>
            <person name="Tauch A."/>
        </authorList>
    </citation>
    <scope>NUCLEOTIDE SEQUENCE [LARGE SCALE GENOMIC DNA]</scope>
    <source>
        <strain evidence="2 4">DSM 44264</strain>
    </source>
</reference>
<dbReference type="EMBL" id="CP009211">
    <property type="protein sequence ID" value="AIJ33451.1"/>
    <property type="molecule type" value="Genomic_DNA"/>
</dbReference>
<reference evidence="3 5" key="2">
    <citation type="submission" date="2017-06" db="EMBL/GenBank/DDBJ databases">
        <authorList>
            <consortium name="Pathogen Informatics"/>
        </authorList>
    </citation>
    <scope>NUCLEOTIDE SEQUENCE [LARGE SCALE GENOMIC DNA]</scope>
    <source>
        <strain evidence="3 5">NCTC13015</strain>
    </source>
</reference>
<dbReference type="STRING" id="156978.CIMIT_05645"/>
<keyword evidence="2" id="KW-0378">Hydrolase</keyword>
<accession>A0A076NMN2</accession>
<dbReference type="AlphaFoldDB" id="A0A076NMN2"/>
<dbReference type="GO" id="GO:0005524">
    <property type="term" value="F:ATP binding"/>
    <property type="evidence" value="ECO:0007669"/>
    <property type="project" value="InterPro"/>
</dbReference>
<evidence type="ECO:0000259" key="1">
    <source>
        <dbReference type="PROSITE" id="PS51192"/>
    </source>
</evidence>
<dbReference type="SUPFAM" id="SSF52540">
    <property type="entry name" value="P-loop containing nucleoside triphosphate hydrolases"/>
    <property type="match status" value="2"/>
</dbReference>
<dbReference type="Gene3D" id="3.40.50.10810">
    <property type="entry name" value="Tandem AAA-ATPase domain"/>
    <property type="match status" value="1"/>
</dbReference>
<evidence type="ECO:0000313" key="3">
    <source>
        <dbReference type="EMBL" id="SNV70565.1"/>
    </source>
</evidence>
<keyword evidence="2" id="KW-0347">Helicase</keyword>
<dbReference type="RefSeq" id="WP_038590289.1">
    <property type="nucleotide sequence ID" value="NZ_CP009211.1"/>
</dbReference>
<feature type="domain" description="Helicase ATP-binding" evidence="1">
    <location>
        <begin position="13"/>
        <end position="179"/>
    </location>
</feature>
<organism evidence="2 4">
    <name type="scientific">Corynebacterium imitans</name>
    <dbReference type="NCBI Taxonomy" id="156978"/>
    <lineage>
        <taxon>Bacteria</taxon>
        <taxon>Bacillati</taxon>
        <taxon>Actinomycetota</taxon>
        <taxon>Actinomycetes</taxon>
        <taxon>Mycobacteriales</taxon>
        <taxon>Corynebacteriaceae</taxon>
        <taxon>Corynebacterium</taxon>
    </lineage>
</organism>
<dbReference type="SMART" id="SM00487">
    <property type="entry name" value="DEXDc"/>
    <property type="match status" value="1"/>
</dbReference>
<dbReference type="InterPro" id="IPR014001">
    <property type="entry name" value="Helicase_ATP-bd"/>
</dbReference>
<gene>
    <name evidence="2" type="ORF">CIMIT_05645</name>
    <name evidence="3" type="ORF">SAMEA4535761_01196</name>
</gene>
<dbReference type="Pfam" id="PF00176">
    <property type="entry name" value="SNF2-rel_dom"/>
    <property type="match status" value="1"/>
</dbReference>
<dbReference type="PROSITE" id="PS51192">
    <property type="entry name" value="HELICASE_ATP_BIND_1"/>
    <property type="match status" value="1"/>
</dbReference>
<dbReference type="Proteomes" id="UP000215374">
    <property type="component" value="Chromosome 1"/>
</dbReference>
<dbReference type="eggNOG" id="COG0553">
    <property type="taxonomic scope" value="Bacteria"/>
</dbReference>
<dbReference type="InterPro" id="IPR027417">
    <property type="entry name" value="P-loop_NTPase"/>
</dbReference>
<dbReference type="OrthoDB" id="9760715at2"/>
<evidence type="ECO:0000313" key="5">
    <source>
        <dbReference type="Proteomes" id="UP000215374"/>
    </source>
</evidence>
<evidence type="ECO:0000313" key="2">
    <source>
        <dbReference type="EMBL" id="AIJ33451.1"/>
    </source>
</evidence>
<name>A0A076NMN2_9CORY</name>
<dbReference type="InterPro" id="IPR038718">
    <property type="entry name" value="SNF2-like_sf"/>
</dbReference>
<dbReference type="EMBL" id="LT906467">
    <property type="protein sequence ID" value="SNV70565.1"/>
    <property type="molecule type" value="Genomic_DNA"/>
</dbReference>
<evidence type="ECO:0000313" key="4">
    <source>
        <dbReference type="Proteomes" id="UP000028780"/>
    </source>
</evidence>
<proteinExistence type="predicted"/>
<dbReference type="PANTHER" id="PTHR10799">
    <property type="entry name" value="SNF2/RAD54 HELICASE FAMILY"/>
    <property type="match status" value="1"/>
</dbReference>
<dbReference type="HOGENOM" id="CLU_029251_0_0_11"/>
<dbReference type="KEGG" id="cii:CIMIT_05645"/>
<dbReference type="GO" id="GO:0004386">
    <property type="term" value="F:helicase activity"/>
    <property type="evidence" value="ECO:0007669"/>
    <property type="project" value="UniProtKB-KW"/>
</dbReference>
<dbReference type="InterPro" id="IPR000330">
    <property type="entry name" value="SNF2_N"/>
</dbReference>
<keyword evidence="2" id="KW-0547">Nucleotide-binding</keyword>
<protein>
    <submittedName>
        <fullName evidence="2">DEAD/DEAH box helicase</fullName>
    </submittedName>
    <submittedName>
        <fullName evidence="3">Phage-associated protein</fullName>
    </submittedName>
</protein>
<keyword evidence="4" id="KW-1185">Reference proteome</keyword>
<dbReference type="Proteomes" id="UP000028780">
    <property type="component" value="Chromosome"/>
</dbReference>
<dbReference type="CDD" id="cd18013">
    <property type="entry name" value="DEXQc_bact_SNF2"/>
    <property type="match status" value="1"/>
</dbReference>
<keyword evidence="2" id="KW-0067">ATP-binding</keyword>
<sequence length="457" mass="51346">MKYVPHDYQAHTTQFIIDHPECAIFLGMGMGKTISTLTAIDELIRCRFEIRRALVIAPVRVARDTWPAEIKKWDHLTGLRVSPIIGTKAQREAAVRADADIYTIGRENVQWLVDYCGRRWPFDMVVIDELSSFKNPQAKRFKKLLKVRDQITRIVGLTGTPAPNSLLDIWAPFRLIDQGQRLGRYITHYRAQYFTPGKRSGHVVYNWVIRPGADQAIYDNIADITVSMRTTDYLQLPDVTTQHITVNLTPKQQQQVDTLKRDMVVDLDEDTTIDATNAATLSLKLQQLAGGAIYAEDGDDYIVVHDEKIQALAELVDQAAGNTMLVCFWFKHERDRILAAIPGARVLDTQQDFEDWNAGKIPVALIHPASAGHGLNLQSGGHIMVWFTTPWSLELYEQANARLHRQGQTEPVSIIHIDTANSIDQTVHQALARKDTTQQALITAVAAELDAAERAAA</sequence>